<evidence type="ECO:0000256" key="1">
    <source>
        <dbReference type="SAM" id="MobiDB-lite"/>
    </source>
</evidence>
<keyword evidence="2" id="KW-0732">Signal</keyword>
<organism evidence="3 4">
    <name type="scientific">Mesorhizobium metallidurans STM 2683</name>
    <dbReference type="NCBI Taxonomy" id="1297569"/>
    <lineage>
        <taxon>Bacteria</taxon>
        <taxon>Pseudomonadati</taxon>
        <taxon>Pseudomonadota</taxon>
        <taxon>Alphaproteobacteria</taxon>
        <taxon>Hyphomicrobiales</taxon>
        <taxon>Phyllobacteriaceae</taxon>
        <taxon>Mesorhizobium</taxon>
    </lineage>
</organism>
<evidence type="ECO:0008006" key="5">
    <source>
        <dbReference type="Google" id="ProtNLM"/>
    </source>
</evidence>
<evidence type="ECO:0000313" key="3">
    <source>
        <dbReference type="EMBL" id="CCV07953.1"/>
    </source>
</evidence>
<name>M5EVJ7_9HYPH</name>
<evidence type="ECO:0000256" key="2">
    <source>
        <dbReference type="SAM" id="SignalP"/>
    </source>
</evidence>
<feature type="region of interest" description="Disordered" evidence="1">
    <location>
        <begin position="21"/>
        <end position="54"/>
    </location>
</feature>
<feature type="chain" id="PRO_5004066303" description="Secreted protein" evidence="2">
    <location>
        <begin position="22"/>
        <end position="108"/>
    </location>
</feature>
<dbReference type="RefSeq" id="WP_008876829.1">
    <property type="nucleotide sequence ID" value="NZ_CAUM01000134.1"/>
</dbReference>
<gene>
    <name evidence="3" type="ORF">MESS2_650178</name>
</gene>
<feature type="compositionally biased region" description="Polar residues" evidence="1">
    <location>
        <begin position="68"/>
        <end position="84"/>
    </location>
</feature>
<sequence>MFTKILAASVLAAGLATSAVAQNADGPGGGTAGTGSDKSVVVDPAYPDPADPNAVDFGITNSIVGAPDNWNSNADQNCPVNPQGAQPDASNRVAGTASPTVNDNHCGK</sequence>
<accession>M5EVJ7</accession>
<dbReference type="AlphaFoldDB" id="M5EVJ7"/>
<evidence type="ECO:0000313" key="4">
    <source>
        <dbReference type="Proteomes" id="UP000012062"/>
    </source>
</evidence>
<feature type="compositionally biased region" description="Polar residues" evidence="1">
    <location>
        <begin position="97"/>
        <end position="108"/>
    </location>
</feature>
<protein>
    <recommendedName>
        <fullName evidence="5">Secreted protein</fullName>
    </recommendedName>
</protein>
<reference evidence="3 4" key="1">
    <citation type="submission" date="2013-02" db="EMBL/GenBank/DDBJ databases">
        <authorList>
            <person name="Genoscope - CEA"/>
        </authorList>
    </citation>
    <scope>NUCLEOTIDE SEQUENCE [LARGE SCALE GENOMIC DNA]</scope>
    <source>
        <strain evidence="3 4">STM 2683</strain>
    </source>
</reference>
<keyword evidence="4" id="KW-1185">Reference proteome</keyword>
<dbReference type="Proteomes" id="UP000012062">
    <property type="component" value="Unassembled WGS sequence"/>
</dbReference>
<proteinExistence type="predicted"/>
<dbReference type="EMBL" id="CAUM01000134">
    <property type="protein sequence ID" value="CCV07953.1"/>
    <property type="molecule type" value="Genomic_DNA"/>
</dbReference>
<comment type="caution">
    <text evidence="3">The sequence shown here is derived from an EMBL/GenBank/DDBJ whole genome shotgun (WGS) entry which is preliminary data.</text>
</comment>
<feature type="signal peptide" evidence="2">
    <location>
        <begin position="1"/>
        <end position="21"/>
    </location>
</feature>
<feature type="region of interest" description="Disordered" evidence="1">
    <location>
        <begin position="68"/>
        <end position="108"/>
    </location>
</feature>